<evidence type="ECO:0000256" key="3">
    <source>
        <dbReference type="ARBA" id="ARBA00009123"/>
    </source>
</evidence>
<dbReference type="Gene3D" id="2.30.30.100">
    <property type="match status" value="1"/>
</dbReference>
<dbReference type="OrthoDB" id="2020720at2759"/>
<dbReference type="Proteomes" id="UP000094285">
    <property type="component" value="Unassembled WGS sequence"/>
</dbReference>
<dbReference type="InterPro" id="IPR050914">
    <property type="entry name" value="snRNP_SmB/NAA38-like"/>
</dbReference>
<name>A0A1E4SP10_9ASCO</name>
<evidence type="ECO:0000259" key="12">
    <source>
        <dbReference type="PROSITE" id="PS52002"/>
    </source>
</evidence>
<dbReference type="GO" id="GO:0000398">
    <property type="term" value="P:mRNA splicing, via spliceosome"/>
    <property type="evidence" value="ECO:0007669"/>
    <property type="project" value="TreeGrafter"/>
</dbReference>
<evidence type="ECO:0000256" key="6">
    <source>
        <dbReference type="ARBA" id="ARBA00022884"/>
    </source>
</evidence>
<evidence type="ECO:0000256" key="8">
    <source>
        <dbReference type="ARBA" id="ARBA00023242"/>
    </source>
</evidence>
<keyword evidence="7" id="KW-0508">mRNA splicing</keyword>
<dbReference type="GO" id="GO:0005687">
    <property type="term" value="C:U4 snRNP"/>
    <property type="evidence" value="ECO:0007669"/>
    <property type="project" value="TreeGrafter"/>
</dbReference>
<dbReference type="InterPro" id="IPR001163">
    <property type="entry name" value="Sm_dom_euk/arc"/>
</dbReference>
<dbReference type="GO" id="GO:0071004">
    <property type="term" value="C:U2-type prespliceosome"/>
    <property type="evidence" value="ECO:0007669"/>
    <property type="project" value="TreeGrafter"/>
</dbReference>
<feature type="compositionally biased region" description="Basic and acidic residues" evidence="11">
    <location>
        <begin position="97"/>
        <end position="108"/>
    </location>
</feature>
<evidence type="ECO:0000256" key="5">
    <source>
        <dbReference type="ARBA" id="ARBA00022664"/>
    </source>
</evidence>
<dbReference type="SUPFAM" id="SSF50182">
    <property type="entry name" value="Sm-like ribonucleoproteins"/>
    <property type="match status" value="1"/>
</dbReference>
<accession>A0A1E4SP10</accession>
<sequence length="136" mass="14982">MSTVTKKTKMSDLVNYRLKILSIDNRYFVGTLLAFDTHMNLVLADTEESRITNKSLQALKDSSNTSKPVYDKRSLGLIVLRGEQIVSLSIESPPAVDPKKRLGLEKGKGISKPLKTPVSVKAKSLQGPTLKNGRKV</sequence>
<reference evidence="14" key="1">
    <citation type="submission" date="2016-05" db="EMBL/GenBank/DDBJ databases">
        <title>Comparative genomics of biotechnologically important yeasts.</title>
        <authorList>
            <consortium name="DOE Joint Genome Institute"/>
            <person name="Riley R."/>
            <person name="Haridas S."/>
            <person name="Wolfe K.H."/>
            <person name="Lopes M.R."/>
            <person name="Hittinger C.T."/>
            <person name="Goker M."/>
            <person name="Salamov A."/>
            <person name="Wisecaver J."/>
            <person name="Long T.M."/>
            <person name="Aerts A.L."/>
            <person name="Barry K."/>
            <person name="Choi C."/>
            <person name="Clum A."/>
            <person name="Coughlan A.Y."/>
            <person name="Deshpande S."/>
            <person name="Douglass A.P."/>
            <person name="Hanson S.J."/>
            <person name="Klenk H.-P."/>
            <person name="Labutti K."/>
            <person name="Lapidus A."/>
            <person name="Lindquist E."/>
            <person name="Lipzen A."/>
            <person name="Meier-Kolthoff J.P."/>
            <person name="Ohm R.A."/>
            <person name="Otillar R.P."/>
            <person name="Pangilinan J."/>
            <person name="Peng Y."/>
            <person name="Rokas A."/>
            <person name="Rosa C.A."/>
            <person name="Scheuner C."/>
            <person name="Sibirny A.A."/>
            <person name="Slot J.C."/>
            <person name="Stielow J.B."/>
            <person name="Sun H."/>
            <person name="Kurtzman C.P."/>
            <person name="Blackwell M."/>
            <person name="Grigoriev I.V."/>
            <person name="Jeffries T.W."/>
        </authorList>
    </citation>
    <scope>NUCLEOTIDE SEQUENCE [LARGE SCALE GENOMIC DNA]</scope>
    <source>
        <strain evidence="14">NRRL Y-17324</strain>
    </source>
</reference>
<dbReference type="GO" id="GO:0005737">
    <property type="term" value="C:cytoplasm"/>
    <property type="evidence" value="ECO:0007669"/>
    <property type="project" value="UniProtKB-SubCell"/>
</dbReference>
<evidence type="ECO:0000256" key="10">
    <source>
        <dbReference type="ARBA" id="ARBA00041355"/>
    </source>
</evidence>
<dbReference type="PROSITE" id="PS52002">
    <property type="entry name" value="SM"/>
    <property type="match status" value="1"/>
</dbReference>
<dbReference type="PANTHER" id="PTHR10701:SF0">
    <property type="entry name" value="SMALL NUCLEAR RIBONUCLEOPROTEIN-ASSOCIATED PROTEIN B"/>
    <property type="match status" value="1"/>
</dbReference>
<dbReference type="SMART" id="SM00651">
    <property type="entry name" value="Sm"/>
    <property type="match status" value="1"/>
</dbReference>
<dbReference type="InterPro" id="IPR047575">
    <property type="entry name" value="Sm"/>
</dbReference>
<keyword evidence="14" id="KW-1185">Reference proteome</keyword>
<keyword evidence="9" id="KW-0687">Ribonucleoprotein</keyword>
<gene>
    <name evidence="13" type="ORF">CANTADRAFT_25459</name>
</gene>
<dbReference type="CDD" id="cd01717">
    <property type="entry name" value="Sm_B"/>
    <property type="match status" value="1"/>
</dbReference>
<dbReference type="RefSeq" id="XP_020066375.1">
    <property type="nucleotide sequence ID" value="XM_020207430.1"/>
</dbReference>
<comment type="similarity">
    <text evidence="3">Belongs to the snRNP SmB/SmN family.</text>
</comment>
<evidence type="ECO:0000256" key="2">
    <source>
        <dbReference type="ARBA" id="ARBA00004496"/>
    </source>
</evidence>
<dbReference type="GO" id="GO:0071013">
    <property type="term" value="C:catalytic step 2 spliceosome"/>
    <property type="evidence" value="ECO:0007669"/>
    <property type="project" value="TreeGrafter"/>
</dbReference>
<dbReference type="STRING" id="984487.A0A1E4SP10"/>
<evidence type="ECO:0000256" key="11">
    <source>
        <dbReference type="SAM" id="MobiDB-lite"/>
    </source>
</evidence>
<evidence type="ECO:0000256" key="4">
    <source>
        <dbReference type="ARBA" id="ARBA00022490"/>
    </source>
</evidence>
<evidence type="ECO:0000256" key="1">
    <source>
        <dbReference type="ARBA" id="ARBA00004123"/>
    </source>
</evidence>
<protein>
    <recommendedName>
        <fullName evidence="10">Sm protein B</fullName>
    </recommendedName>
</protein>
<dbReference type="GO" id="GO:0070990">
    <property type="term" value="F:snRNP binding"/>
    <property type="evidence" value="ECO:0007669"/>
    <property type="project" value="TreeGrafter"/>
</dbReference>
<keyword evidence="5" id="KW-0507">mRNA processing</keyword>
<dbReference type="GO" id="GO:0005685">
    <property type="term" value="C:U1 snRNP"/>
    <property type="evidence" value="ECO:0007669"/>
    <property type="project" value="TreeGrafter"/>
</dbReference>
<evidence type="ECO:0000256" key="7">
    <source>
        <dbReference type="ARBA" id="ARBA00023187"/>
    </source>
</evidence>
<dbReference type="GO" id="GO:0005686">
    <property type="term" value="C:U2 snRNP"/>
    <property type="evidence" value="ECO:0007669"/>
    <property type="project" value="TreeGrafter"/>
</dbReference>
<keyword evidence="8" id="KW-0539">Nucleus</keyword>
<dbReference type="GeneID" id="30981567"/>
<organism evidence="13 14">
    <name type="scientific">Suhomyces tanzawaensis NRRL Y-17324</name>
    <dbReference type="NCBI Taxonomy" id="984487"/>
    <lineage>
        <taxon>Eukaryota</taxon>
        <taxon>Fungi</taxon>
        <taxon>Dikarya</taxon>
        <taxon>Ascomycota</taxon>
        <taxon>Saccharomycotina</taxon>
        <taxon>Pichiomycetes</taxon>
        <taxon>Debaryomycetaceae</taxon>
        <taxon>Suhomyces</taxon>
    </lineage>
</organism>
<dbReference type="GO" id="GO:0003723">
    <property type="term" value="F:RNA binding"/>
    <property type="evidence" value="ECO:0007669"/>
    <property type="project" value="UniProtKB-KW"/>
</dbReference>
<dbReference type="AlphaFoldDB" id="A0A1E4SP10"/>
<evidence type="ECO:0000313" key="13">
    <source>
        <dbReference type="EMBL" id="ODV81253.1"/>
    </source>
</evidence>
<keyword evidence="6" id="KW-0694">RNA-binding</keyword>
<comment type="subcellular location">
    <subcellularLocation>
        <location evidence="2">Cytoplasm</location>
    </subcellularLocation>
    <subcellularLocation>
        <location evidence="1">Nucleus</location>
    </subcellularLocation>
</comment>
<feature type="region of interest" description="Disordered" evidence="11">
    <location>
        <begin position="93"/>
        <end position="136"/>
    </location>
</feature>
<feature type="domain" description="Sm" evidence="12">
    <location>
        <begin position="5"/>
        <end position="94"/>
    </location>
</feature>
<dbReference type="Pfam" id="PF01423">
    <property type="entry name" value="LSM"/>
    <property type="match status" value="1"/>
</dbReference>
<keyword evidence="4" id="KW-0963">Cytoplasm</keyword>
<dbReference type="InterPro" id="IPR010920">
    <property type="entry name" value="LSM_dom_sf"/>
</dbReference>
<evidence type="ECO:0000256" key="9">
    <source>
        <dbReference type="ARBA" id="ARBA00023274"/>
    </source>
</evidence>
<evidence type="ECO:0000313" key="14">
    <source>
        <dbReference type="Proteomes" id="UP000094285"/>
    </source>
</evidence>
<dbReference type="EMBL" id="KV453910">
    <property type="protein sequence ID" value="ODV81253.1"/>
    <property type="molecule type" value="Genomic_DNA"/>
</dbReference>
<proteinExistence type="inferred from homology"/>
<dbReference type="GO" id="GO:0005682">
    <property type="term" value="C:U5 snRNP"/>
    <property type="evidence" value="ECO:0007669"/>
    <property type="project" value="TreeGrafter"/>
</dbReference>
<dbReference type="GO" id="GO:0046540">
    <property type="term" value="C:U4/U6 x U5 tri-snRNP complex"/>
    <property type="evidence" value="ECO:0007669"/>
    <property type="project" value="TreeGrafter"/>
</dbReference>
<dbReference type="PANTHER" id="PTHR10701">
    <property type="entry name" value="SMALL NUCLEAR RIBONUCLEOPROTEIN-ASSOCIATED PROTEIN B AND N"/>
    <property type="match status" value="1"/>
</dbReference>